<protein>
    <submittedName>
        <fullName evidence="1">Phytanoyl-CoA dioxygenase-like protein</fullName>
    </submittedName>
</protein>
<dbReference type="GO" id="GO:0048244">
    <property type="term" value="F:phytanoyl-CoA dioxygenase activity"/>
    <property type="evidence" value="ECO:0007669"/>
    <property type="project" value="InterPro"/>
</dbReference>
<dbReference type="EMBL" id="AQQY01000002">
    <property type="protein sequence ID" value="KCV82880.1"/>
    <property type="molecule type" value="Genomic_DNA"/>
</dbReference>
<organism evidence="1 2">
    <name type="scientific">Actibacterium atlanticum</name>
    <dbReference type="NCBI Taxonomy" id="1461693"/>
    <lineage>
        <taxon>Bacteria</taxon>
        <taxon>Pseudomonadati</taxon>
        <taxon>Pseudomonadota</taxon>
        <taxon>Alphaproteobacteria</taxon>
        <taxon>Rhodobacterales</taxon>
        <taxon>Roseobacteraceae</taxon>
        <taxon>Actibacterium</taxon>
    </lineage>
</organism>
<dbReference type="SUPFAM" id="SSF51197">
    <property type="entry name" value="Clavaminate synthase-like"/>
    <property type="match status" value="1"/>
</dbReference>
<dbReference type="Gene3D" id="2.60.120.620">
    <property type="entry name" value="q2cbj1_9rhob like domain"/>
    <property type="match status" value="1"/>
</dbReference>
<dbReference type="AlphaFoldDB" id="A0A058ZNS4"/>
<evidence type="ECO:0000313" key="2">
    <source>
        <dbReference type="Proteomes" id="UP000024836"/>
    </source>
</evidence>
<dbReference type="PANTHER" id="PTHR21308:SF8">
    <property type="entry name" value="PHYTANOYL-COA DIOXYGENASE FAMILY PROTEIN (AFU_ORTHOLOGUE AFUA_2G09620)"/>
    <property type="match status" value="1"/>
</dbReference>
<gene>
    <name evidence="1" type="ORF">ATO10_04702</name>
</gene>
<keyword evidence="1" id="KW-0223">Dioxygenase</keyword>
<dbReference type="GO" id="GO:0001561">
    <property type="term" value="P:fatty acid alpha-oxidation"/>
    <property type="evidence" value="ECO:0007669"/>
    <property type="project" value="InterPro"/>
</dbReference>
<dbReference type="InterPro" id="IPR008775">
    <property type="entry name" value="Phytyl_CoA_dOase-like"/>
</dbReference>
<dbReference type="PANTHER" id="PTHR21308">
    <property type="entry name" value="PHYTANOYL-COA ALPHA-HYDROXYLASE"/>
    <property type="match status" value="1"/>
</dbReference>
<sequence>MLRPPASARPGRDKTSTPTLAMTMEVIMDTHDAGYPPYFDQDSCDLDAFKDLTSRRFTLDMAPHAMAVEKNVPIYDMAQLRPALNDPKARRGLLAEWGWVLGQSAGVIALKTAYVDTSVIDRASDVFRTIIADERARGAGAGDHFAAAGANDRIWNALQKHCLHDPEGFALYFGNPVIAAACEAWLGPHYQMTAQVNQVRPGGKAQQAHRDYHLGFQTAEMAAQFPGQTHLLTARLTLQGAVAHCDMPLESGPTKLLPFSQLYEPGYLAFHQPDFATYFDTACIQLPLSKGDALFFNPALFHAAGENRTSNIERMANLLQVSSAFGRAMEAVDRCAMSQALYPALLTLHRNGGLTEPEQHAAIAACAEGYAFPTNLDTAPPIGGNAPQTQADILRRALHDKTDPAALNAALAALRARQLA</sequence>
<reference evidence="1 2" key="1">
    <citation type="submission" date="2013-04" db="EMBL/GenBank/DDBJ databases">
        <title>Shimia sp. 22II-S11-Z10 Genome Sequencing.</title>
        <authorList>
            <person name="Lai Q."/>
            <person name="Li G."/>
            <person name="Shao Z."/>
        </authorList>
    </citation>
    <scope>NUCLEOTIDE SEQUENCE [LARGE SCALE GENOMIC DNA]</scope>
    <source>
        <strain evidence="2">22II-S11-Z10</strain>
    </source>
</reference>
<dbReference type="Pfam" id="PF05721">
    <property type="entry name" value="PhyH"/>
    <property type="match status" value="1"/>
</dbReference>
<accession>A0A058ZNS4</accession>
<keyword evidence="2" id="KW-1185">Reference proteome</keyword>
<name>A0A058ZNS4_9RHOB</name>
<dbReference type="eggNOG" id="COG5285">
    <property type="taxonomic scope" value="Bacteria"/>
</dbReference>
<dbReference type="InterPro" id="IPR047128">
    <property type="entry name" value="PhyH"/>
</dbReference>
<dbReference type="PATRIC" id="fig|1461693.3.peg.959"/>
<keyword evidence="1" id="KW-0560">Oxidoreductase</keyword>
<dbReference type="Proteomes" id="UP000024836">
    <property type="component" value="Unassembled WGS sequence"/>
</dbReference>
<proteinExistence type="predicted"/>
<dbReference type="STRING" id="1461693.ATO10_04702"/>
<comment type="caution">
    <text evidence="1">The sequence shown here is derived from an EMBL/GenBank/DDBJ whole genome shotgun (WGS) entry which is preliminary data.</text>
</comment>
<evidence type="ECO:0000313" key="1">
    <source>
        <dbReference type="EMBL" id="KCV82880.1"/>
    </source>
</evidence>